<evidence type="ECO:0000313" key="2">
    <source>
        <dbReference type="EMBL" id="RRT58650.1"/>
    </source>
</evidence>
<dbReference type="EMBL" id="AMZH03008573">
    <property type="protein sequence ID" value="RRT58650.1"/>
    <property type="molecule type" value="Genomic_DNA"/>
</dbReference>
<feature type="compositionally biased region" description="Polar residues" evidence="1">
    <location>
        <begin position="15"/>
        <end position="24"/>
    </location>
</feature>
<evidence type="ECO:0000313" key="3">
    <source>
        <dbReference type="Proteomes" id="UP000287651"/>
    </source>
</evidence>
<accession>A0A426Z3V0</accession>
<feature type="region of interest" description="Disordered" evidence="1">
    <location>
        <begin position="1"/>
        <end position="24"/>
    </location>
</feature>
<sequence>MGTAAAQKKKRMRSGLQQPYTFPTPPLQTKRNLPWWCSALPKLYATTLRPMEREDLGRESTEQIDRLRSNLRLTPLGKREMCVGRSKRHDRRRHNKFLASSSSLLQRSWTPNRMGADTSGSWTRKGSNGFKATQEKGAGLLTRTRFLLCAPTSHPSFGWTMSARPKKEENTIPRDCNAIHERNSIRCKGT</sequence>
<proteinExistence type="predicted"/>
<reference evidence="2 3" key="1">
    <citation type="journal article" date="2014" name="Agronomy (Basel)">
        <title>A Draft Genome Sequence for Ensete ventricosum, the Drought-Tolerant Tree Against Hunger.</title>
        <authorList>
            <person name="Harrison J."/>
            <person name="Moore K.A."/>
            <person name="Paszkiewicz K."/>
            <person name="Jones T."/>
            <person name="Grant M."/>
            <person name="Ambacheew D."/>
            <person name="Muzemil S."/>
            <person name="Studholme D.J."/>
        </authorList>
    </citation>
    <scope>NUCLEOTIDE SEQUENCE [LARGE SCALE GENOMIC DNA]</scope>
</reference>
<evidence type="ECO:0000256" key="1">
    <source>
        <dbReference type="SAM" id="MobiDB-lite"/>
    </source>
</evidence>
<comment type="caution">
    <text evidence="2">The sequence shown here is derived from an EMBL/GenBank/DDBJ whole genome shotgun (WGS) entry which is preliminary data.</text>
</comment>
<feature type="region of interest" description="Disordered" evidence="1">
    <location>
        <begin position="110"/>
        <end position="130"/>
    </location>
</feature>
<protein>
    <submittedName>
        <fullName evidence="2">Uncharacterized protein</fullName>
    </submittedName>
</protein>
<gene>
    <name evidence="2" type="ORF">B296_00010728</name>
</gene>
<organism evidence="2 3">
    <name type="scientific">Ensete ventricosum</name>
    <name type="common">Abyssinian banana</name>
    <name type="synonym">Musa ensete</name>
    <dbReference type="NCBI Taxonomy" id="4639"/>
    <lineage>
        <taxon>Eukaryota</taxon>
        <taxon>Viridiplantae</taxon>
        <taxon>Streptophyta</taxon>
        <taxon>Embryophyta</taxon>
        <taxon>Tracheophyta</taxon>
        <taxon>Spermatophyta</taxon>
        <taxon>Magnoliopsida</taxon>
        <taxon>Liliopsida</taxon>
        <taxon>Zingiberales</taxon>
        <taxon>Musaceae</taxon>
        <taxon>Ensete</taxon>
    </lineage>
</organism>
<dbReference type="AlphaFoldDB" id="A0A426Z3V0"/>
<name>A0A426Z3V0_ENSVE</name>
<dbReference type="Proteomes" id="UP000287651">
    <property type="component" value="Unassembled WGS sequence"/>
</dbReference>